<dbReference type="EMBL" id="NFHO01000005">
    <property type="protein sequence ID" value="OUN43129.1"/>
    <property type="molecule type" value="Genomic_DNA"/>
</dbReference>
<evidence type="ECO:0000313" key="3">
    <source>
        <dbReference type="EMBL" id="OUN41532.1"/>
    </source>
</evidence>
<evidence type="ECO:0000313" key="5">
    <source>
        <dbReference type="EMBL" id="OUN41882.1"/>
    </source>
</evidence>
<dbReference type="EMBL" id="NFHO01000004">
    <property type="protein sequence ID" value="OUN43303.1"/>
    <property type="molecule type" value="Genomic_DNA"/>
</dbReference>
<organism evidence="7 9">
    <name type="scientific">Enorma massiliensis</name>
    <dbReference type="NCBI Taxonomy" id="1472761"/>
    <lineage>
        <taxon>Bacteria</taxon>
        <taxon>Bacillati</taxon>
        <taxon>Actinomycetota</taxon>
        <taxon>Coriobacteriia</taxon>
        <taxon>Coriobacteriales</taxon>
        <taxon>Coriobacteriaceae</taxon>
        <taxon>Enorma</taxon>
    </lineage>
</organism>
<dbReference type="EMBL" id="NFHO01000012">
    <property type="protein sequence ID" value="OUN41649.1"/>
    <property type="molecule type" value="Genomic_DNA"/>
</dbReference>
<dbReference type="EMBL" id="NFHO01000013">
    <property type="protein sequence ID" value="OUN41532.1"/>
    <property type="molecule type" value="Genomic_DNA"/>
</dbReference>
<dbReference type="Pfam" id="PF13384">
    <property type="entry name" value="HTH_23"/>
    <property type="match status" value="1"/>
</dbReference>
<reference evidence="9" key="1">
    <citation type="submission" date="2017-04" db="EMBL/GenBank/DDBJ databases">
        <title>Function of individual gut microbiota members based on whole genome sequencing of pure cultures obtained from chicken caecum.</title>
        <authorList>
            <person name="Medvecky M."/>
            <person name="Cejkova D."/>
            <person name="Polansky O."/>
            <person name="Karasova D."/>
            <person name="Kubasova T."/>
            <person name="Cizek A."/>
            <person name="Rychlik I."/>
        </authorList>
    </citation>
    <scope>NUCLEOTIDE SEQUENCE [LARGE SCALE GENOMIC DNA]</scope>
    <source>
        <strain evidence="9">An70</strain>
    </source>
</reference>
<reference evidence="7" key="2">
    <citation type="journal article" date="2018" name="BMC Genomics">
        <title>Whole genome sequencing and function prediction of 133 gut anaerobes isolated from chicken caecum in pure cultures.</title>
        <authorList>
            <person name="Medvecky M."/>
            <person name="Cejkova D."/>
            <person name="Polansky O."/>
            <person name="Karasova D."/>
            <person name="Kubasova T."/>
            <person name="Cizek A."/>
            <person name="Rychlik I."/>
        </authorList>
    </citation>
    <scope>NUCLEOTIDE SEQUENCE</scope>
    <source>
        <strain evidence="7">An70</strain>
    </source>
</reference>
<gene>
    <name evidence="8" type="ORF">B5G21_03970</name>
    <name evidence="7" type="ORF">B5G21_05950</name>
    <name evidence="6" type="ORF">B5G21_08485</name>
    <name evidence="5" type="ORF">B5G21_08490</name>
    <name evidence="4" type="ORF">B5G21_09435</name>
    <name evidence="3" type="ORF">B5G21_09675</name>
    <name evidence="2" type="ORF">B5G21_10035</name>
</gene>
<proteinExistence type="predicted"/>
<evidence type="ECO:0000313" key="4">
    <source>
        <dbReference type="EMBL" id="OUN41649.1"/>
    </source>
</evidence>
<keyword evidence="9" id="KW-1185">Reference proteome</keyword>
<evidence type="ECO:0000313" key="6">
    <source>
        <dbReference type="EMBL" id="OUN42155.1"/>
    </source>
</evidence>
<comment type="caution">
    <text evidence="7">The sequence shown here is derived from an EMBL/GenBank/DDBJ whole genome shotgun (WGS) entry which is preliminary data.</text>
</comment>
<evidence type="ECO:0000313" key="2">
    <source>
        <dbReference type="EMBL" id="OUN41211.1"/>
    </source>
</evidence>
<dbReference type="RefSeq" id="WP_087186143.1">
    <property type="nucleotide sequence ID" value="NZ_NFHO01000004.1"/>
</dbReference>
<evidence type="ECO:0000256" key="1">
    <source>
        <dbReference type="SAM" id="MobiDB-lite"/>
    </source>
</evidence>
<feature type="region of interest" description="Disordered" evidence="1">
    <location>
        <begin position="107"/>
        <end position="129"/>
    </location>
</feature>
<dbReference type="EMBL" id="NFHO01000017">
    <property type="protein sequence ID" value="OUN41211.1"/>
    <property type="molecule type" value="Genomic_DNA"/>
</dbReference>
<name>A0A1Y3U9Q8_9ACTN</name>
<sequence>MYPDEVRAEAVEAVRLGFSLAEAAELVGCSKSTVGAWALAAGAGRPGRGGAVHLPYDEKAGLVARYEAGERAADLGREAGVTGCAVTNWARRLREEGVLSLMTEDEIRAAAPEPAEPPSELEELRRRCG</sequence>
<accession>A0A1Y3U9Q8</accession>
<feature type="non-terminal residue" evidence="7">
    <location>
        <position position="129"/>
    </location>
</feature>
<dbReference type="EMBL" id="NFHO01000009">
    <property type="protein sequence ID" value="OUN42155.1"/>
    <property type="molecule type" value="Genomic_DNA"/>
</dbReference>
<protein>
    <submittedName>
        <fullName evidence="7">Uncharacterized protein</fullName>
    </submittedName>
</protein>
<evidence type="ECO:0000313" key="8">
    <source>
        <dbReference type="EMBL" id="OUN43303.1"/>
    </source>
</evidence>
<dbReference type="EMBL" id="NFHO01000010">
    <property type="protein sequence ID" value="OUN41882.1"/>
    <property type="molecule type" value="Genomic_DNA"/>
</dbReference>
<dbReference type="AlphaFoldDB" id="A0A1Y3U9Q8"/>
<evidence type="ECO:0000313" key="7">
    <source>
        <dbReference type="EMBL" id="OUN43129.1"/>
    </source>
</evidence>
<dbReference type="Proteomes" id="UP000196560">
    <property type="component" value="Unassembled WGS sequence"/>
</dbReference>
<evidence type="ECO:0000313" key="9">
    <source>
        <dbReference type="Proteomes" id="UP000196560"/>
    </source>
</evidence>